<dbReference type="Proteomes" id="UP000805649">
    <property type="component" value="Unassembled WGS sequence"/>
</dbReference>
<protein>
    <submittedName>
        <fullName evidence="1">LysM domain-containing protein</fullName>
    </submittedName>
</protein>
<comment type="caution">
    <text evidence="1">The sequence shown here is derived from an EMBL/GenBank/DDBJ whole genome shotgun (WGS) entry which is preliminary data.</text>
</comment>
<organism evidence="1 2">
    <name type="scientific">Colletotrichum truncatum</name>
    <name type="common">Anthracnose fungus</name>
    <name type="synonym">Colletotrichum capsici</name>
    <dbReference type="NCBI Taxonomy" id="5467"/>
    <lineage>
        <taxon>Eukaryota</taxon>
        <taxon>Fungi</taxon>
        <taxon>Dikarya</taxon>
        <taxon>Ascomycota</taxon>
        <taxon>Pezizomycotina</taxon>
        <taxon>Sordariomycetes</taxon>
        <taxon>Hypocreomycetidae</taxon>
        <taxon>Glomerellales</taxon>
        <taxon>Glomerellaceae</taxon>
        <taxon>Colletotrichum</taxon>
        <taxon>Colletotrichum truncatum species complex</taxon>
    </lineage>
</organism>
<evidence type="ECO:0000313" key="1">
    <source>
        <dbReference type="EMBL" id="KAL0934896.1"/>
    </source>
</evidence>
<gene>
    <name evidence="1" type="ORF">CTRU02_209487</name>
</gene>
<evidence type="ECO:0000313" key="2">
    <source>
        <dbReference type="Proteomes" id="UP000805649"/>
    </source>
</evidence>
<dbReference type="EMBL" id="VUJX02000006">
    <property type="protein sequence ID" value="KAL0934896.1"/>
    <property type="molecule type" value="Genomic_DNA"/>
</dbReference>
<reference evidence="1 2" key="1">
    <citation type="journal article" date="2020" name="Phytopathology">
        <title>Genome Sequence Resources of Colletotrichum truncatum, C. plurivorum, C. musicola, and C. sojae: Four Species Pathogenic to Soybean (Glycine max).</title>
        <authorList>
            <person name="Rogerio F."/>
            <person name="Boufleur T.R."/>
            <person name="Ciampi-Guillardi M."/>
            <person name="Sukno S.A."/>
            <person name="Thon M.R."/>
            <person name="Massola Junior N.S."/>
            <person name="Baroncelli R."/>
        </authorList>
    </citation>
    <scope>NUCLEOTIDE SEQUENCE [LARGE SCALE GENOMIC DNA]</scope>
    <source>
        <strain evidence="1 2">CMES1059</strain>
    </source>
</reference>
<proteinExistence type="predicted"/>
<keyword evidence="2" id="KW-1185">Reference proteome</keyword>
<name>A0ACC3YTW9_COLTU</name>
<accession>A0ACC3YTW9</accession>
<sequence>MAAAQLWLWLRLWLWASLSLSPPAAHAQFIQNYRWVYDPVRDEDVPYWRPSPQVTQQPLYTLAPHVVVLEYNCAYMTAICQNANQYLQSPINQARRWQYMFAFDANTQRSSARGNRMCPTGINGWKSRHPCPEVAGVPAGNLAQPPIQRYDRGALPVPATNPWPHVDIQQPSLLPNGRRLFFVEDDVDPAGNVILSKLEYTCDEFPMRSTVEGGTGLPANVSPGNDPVEGRGQPGFTRCAASRWCSQPGAGGIASEQNWQARGQRMLHAALIATGQQVDSNYQANHLERPTIFHLRLANLGFNGVPATIYRGVPHLPQDVPMNSKRRRHLEALHRNTTAFLDWADKATTEQLLAGEGGHRVSRSHVMINGTDEELEPLQAAMSFPDLSLGLGSDFVGGDIEEPQPQKQQPRSEKPTDGYLNTAGGPRKLFSRAYLVARLNASGLLEEDAGTAPLLRNATQTDLNKAVALVEAAINESARRNEARYANPARNVYRLKPGTVPGGAGARLADPGSEGPPPPPPLLEITPELAAAAALVAEAEALQAELGTGNGTTPTRRRMRKRAGTFWMEHIARRGTVPLGDDPSYKVFRNVMDYGAKGDGVTDDTAAIQRAMDDGRRCGKGCNGSTVKNAIVYLPPGRYLVSRSIPVIFGTQLIGDAVDRPTIIASARFIGLGVLATDVYTGGGIGMDGLDQQWYVNTANFYRQIRNLRIDVTQTRSAQKVACLHYQIAQATSLQYVELIAKEGSQQRGIFAENGSGGMISDITFKGGEFGLYGGNQQFTAMRLKFDGCATGVHIIWDWGWIWKSITMTNIDVGFKLMRETGTGTAVTARSNRDKCQTGKNSVGNIGSASFIDSSFTNVNTVVLVGPIDPEPGKGSTGVVMENVQFSGVGRGVADSAGKVLLAGGSKHVEAWVTGPVYDAAGKREFSEGEDMARYRREVSLLDTSAGAGAPKSPYYERPKPQYEGRPASDFVHLKDFARGDGVADDTAGLQEALRRAGSGKILFVDAGTYLITGTVTVPSGAKIVGETWSQFAATGPYFGDANNPKVMLQIGSKGETGDVEMQDLLFTTIGPAAGAVLVEWNIKASSPGAAALWECHVRIGGALGTKLNPDECPPLTGGTNPPGCQAASLMMHITPQASGYFENMWLWVADHLIDDLDWNDANNTMPQVSVYVARGLLVESQAATWLYGTSSEHAVYYQYNLHHARNIFAGMIQTESPYFQPMPKAPAPFEGAVGRFAGDPDYSCAGDDFDGCDSSWALIMRGCQNIFIAGAGIYSWFDTYTQDCIGKHACQKALVLLDNNRANNRIQHLITIGAKYSVIIDGKGILALDNLNVESHPRWSQITWLDLQAGRGSHISPERATVIPLPHTTVPACSTFTLGRGAATDIPRLRREGAQNSDPGPGHDRCPACSFFRLVSSTCCGSGGSLCNPITIPANTPTPVDIELPAGFEPNQPFVDSEGVRRPADSPLPEQATIPRGTEFPSPFLIPGGQPLAGGEDGTGAGSENDIWVHPTIWDQPSPTVWCEPPCTIRLPPWTKATSTIDYPIVTVTDGTWTSKATRRPITVTEWVFEPMTITESRRPPGPTSTSSSSDDGGIIIVTWPKFDSTTTWPPITYTKDGSTRKTRPNPTNPTHPPPPPPPGPDPPPPPPRGEWPTPPIVISHGTPPRPTTTPCAFPAWQCPPPPGTHPDSPWGQDEPDDPDEEEEEEDGEEEICFADAQDPPDDPTSPNPQPPSSTTRAPTTTTRPPEKVWKRPDPQQNEKPYCYNGGEYTIRSLAVEAAREFCRETVPRVLTDGRIRGKKLVRKQHKIGGGQAILDLEVLHDDCEYIHDEGECYLYARVPIDSCDCSGVGWKRGGEVRNNCLRVRFDPQFLDENDEGCILCLDP</sequence>